<feature type="compositionally biased region" description="Basic and acidic residues" evidence="1">
    <location>
        <begin position="194"/>
        <end position="209"/>
    </location>
</feature>
<dbReference type="SMART" id="SM00353">
    <property type="entry name" value="HLH"/>
    <property type="match status" value="1"/>
</dbReference>
<name>A0A5C5G3F5_9BASI</name>
<reference evidence="3 4" key="1">
    <citation type="submission" date="2019-03" db="EMBL/GenBank/DDBJ databases">
        <title>Rhodosporidium diobovatum UCD-FST 08-225 genome sequencing, assembly, and annotation.</title>
        <authorList>
            <person name="Fakankun I.U."/>
            <person name="Fristensky B."/>
            <person name="Levin D.B."/>
        </authorList>
    </citation>
    <scope>NUCLEOTIDE SEQUENCE [LARGE SCALE GENOMIC DNA]</scope>
    <source>
        <strain evidence="3 4">UCD-FST 08-225</strain>
    </source>
</reference>
<feature type="compositionally biased region" description="Basic and acidic residues" evidence="1">
    <location>
        <begin position="217"/>
        <end position="228"/>
    </location>
</feature>
<organism evidence="3 4">
    <name type="scientific">Rhodotorula diobovata</name>
    <dbReference type="NCBI Taxonomy" id="5288"/>
    <lineage>
        <taxon>Eukaryota</taxon>
        <taxon>Fungi</taxon>
        <taxon>Dikarya</taxon>
        <taxon>Basidiomycota</taxon>
        <taxon>Pucciniomycotina</taxon>
        <taxon>Microbotryomycetes</taxon>
        <taxon>Sporidiobolales</taxon>
        <taxon>Sporidiobolaceae</taxon>
        <taxon>Rhodotorula</taxon>
    </lineage>
</organism>
<feature type="domain" description="BHLH" evidence="2">
    <location>
        <begin position="167"/>
        <end position="243"/>
    </location>
</feature>
<accession>A0A5C5G3F5</accession>
<feature type="compositionally biased region" description="Polar residues" evidence="1">
    <location>
        <begin position="245"/>
        <end position="256"/>
    </location>
</feature>
<evidence type="ECO:0000259" key="2">
    <source>
        <dbReference type="PROSITE" id="PS50888"/>
    </source>
</evidence>
<dbReference type="EMBL" id="SOZI01000009">
    <property type="protein sequence ID" value="TNY23640.1"/>
    <property type="molecule type" value="Genomic_DNA"/>
</dbReference>
<dbReference type="InterPro" id="IPR036638">
    <property type="entry name" value="HLH_DNA-bd_sf"/>
</dbReference>
<dbReference type="Pfam" id="PF00010">
    <property type="entry name" value="HLH"/>
    <property type="match status" value="1"/>
</dbReference>
<evidence type="ECO:0000313" key="4">
    <source>
        <dbReference type="Proteomes" id="UP000311382"/>
    </source>
</evidence>
<feature type="compositionally biased region" description="Low complexity" evidence="1">
    <location>
        <begin position="257"/>
        <end position="273"/>
    </location>
</feature>
<feature type="region of interest" description="Disordered" evidence="1">
    <location>
        <begin position="194"/>
        <end position="228"/>
    </location>
</feature>
<dbReference type="AlphaFoldDB" id="A0A5C5G3F5"/>
<sequence length="323" mass="34768">MLNDDDSKSAQASWEPPTPRSTFKPLPSLASTLPVDHLVLLPSPILSHDDSQSIARSDDGAGEQRATPSSLRGASEPSLLASPPDEQDDIVDDFRDADWIPTAPSAKRPRRSAAIAAARNIPRQPSPLDLEGGNDADFDAESASASPPPRTGESSSRDDRRGATASRRKVSHSLIERRRREKINECLAVLRETVPDLREEGERKVARAKERGRKRGRGQDAGERGGLHKLEIIEQLRRRVAELEASQTSVQLRSPESSAGFTSSSKGGTASTGVKGGAYRSPERAPSRLDAPSLSSAGTVDDHEASLLLLEFSTSPELRPVVV</sequence>
<gene>
    <name evidence="3" type="ORF">DMC30DRAFT_389078</name>
</gene>
<dbReference type="GO" id="GO:0046983">
    <property type="term" value="F:protein dimerization activity"/>
    <property type="evidence" value="ECO:0007669"/>
    <property type="project" value="InterPro"/>
</dbReference>
<feature type="region of interest" description="Disordered" evidence="1">
    <location>
        <begin position="1"/>
        <end position="28"/>
    </location>
</feature>
<feature type="compositionally biased region" description="Basic and acidic residues" evidence="1">
    <location>
        <begin position="47"/>
        <end position="59"/>
    </location>
</feature>
<feature type="region of interest" description="Disordered" evidence="1">
    <location>
        <begin position="46"/>
        <end position="177"/>
    </location>
</feature>
<dbReference type="Gene3D" id="4.10.280.10">
    <property type="entry name" value="Helix-loop-helix DNA-binding domain"/>
    <property type="match status" value="1"/>
</dbReference>
<feature type="compositionally biased region" description="Low complexity" evidence="1">
    <location>
        <begin position="101"/>
        <end position="123"/>
    </location>
</feature>
<comment type="caution">
    <text evidence="3">The sequence shown here is derived from an EMBL/GenBank/DDBJ whole genome shotgun (WGS) entry which is preliminary data.</text>
</comment>
<dbReference type="SUPFAM" id="SSF47459">
    <property type="entry name" value="HLH, helix-loop-helix DNA-binding domain"/>
    <property type="match status" value="1"/>
</dbReference>
<proteinExistence type="predicted"/>
<dbReference type="Proteomes" id="UP000311382">
    <property type="component" value="Unassembled WGS sequence"/>
</dbReference>
<dbReference type="InterPro" id="IPR011598">
    <property type="entry name" value="bHLH_dom"/>
</dbReference>
<keyword evidence="4" id="KW-1185">Reference proteome</keyword>
<dbReference type="STRING" id="5288.A0A5C5G3F5"/>
<evidence type="ECO:0000313" key="3">
    <source>
        <dbReference type="EMBL" id="TNY23640.1"/>
    </source>
</evidence>
<dbReference type="PROSITE" id="PS50888">
    <property type="entry name" value="BHLH"/>
    <property type="match status" value="1"/>
</dbReference>
<feature type="region of interest" description="Disordered" evidence="1">
    <location>
        <begin position="244"/>
        <end position="298"/>
    </location>
</feature>
<evidence type="ECO:0000256" key="1">
    <source>
        <dbReference type="SAM" id="MobiDB-lite"/>
    </source>
</evidence>
<protein>
    <recommendedName>
        <fullName evidence="2">BHLH domain-containing protein</fullName>
    </recommendedName>
</protein>
<dbReference type="OrthoDB" id="690068at2759"/>